<keyword evidence="2" id="KW-1185">Reference proteome</keyword>
<dbReference type="Proteomes" id="UP000422644">
    <property type="component" value="Chromosome"/>
</dbReference>
<dbReference type="EMBL" id="AP019831">
    <property type="protein sequence ID" value="BBM44091.1"/>
    <property type="molecule type" value="Genomic_DNA"/>
</dbReference>
<evidence type="ECO:0000313" key="1">
    <source>
        <dbReference type="EMBL" id="BBM44091.1"/>
    </source>
</evidence>
<reference evidence="1 2" key="1">
    <citation type="submission" date="2019-07" db="EMBL/GenBank/DDBJ databases">
        <title>Complete Genome Sequence of Leptotrichia trevisanii Strain JMUB3870.</title>
        <authorList>
            <person name="Watanabe S."/>
            <person name="Cui L."/>
        </authorList>
    </citation>
    <scope>NUCLEOTIDE SEQUENCE [LARGE SCALE GENOMIC DNA]</scope>
    <source>
        <strain evidence="1 2">JMUB3870</strain>
    </source>
</reference>
<name>A0A510K045_9FUSO</name>
<accession>A0A510K045</accession>
<sequence length="81" mass="9387">MASLRHFSALTKNSLCSDSFASTEKCFDGLVHARFCLKNENYILNYLKILDLYPLLEKFIINSLFKWGLVLIIITKTEKKI</sequence>
<proteinExistence type="predicted"/>
<gene>
    <name evidence="1" type="ORF">JMUB3870_0190</name>
</gene>
<dbReference type="AlphaFoldDB" id="A0A510K045"/>
<protein>
    <submittedName>
        <fullName evidence="1">Uncharacterized protein</fullName>
    </submittedName>
</protein>
<organism evidence="1 2">
    <name type="scientific">Leptotrichia trevisanii</name>
    <dbReference type="NCBI Taxonomy" id="109328"/>
    <lineage>
        <taxon>Bacteria</taxon>
        <taxon>Fusobacteriati</taxon>
        <taxon>Fusobacteriota</taxon>
        <taxon>Fusobacteriia</taxon>
        <taxon>Fusobacteriales</taxon>
        <taxon>Leptotrichiaceae</taxon>
        <taxon>Leptotrichia</taxon>
    </lineage>
</organism>
<evidence type="ECO:0000313" key="2">
    <source>
        <dbReference type="Proteomes" id="UP000422644"/>
    </source>
</evidence>